<keyword evidence="4 7" id="KW-0067">ATP-binding</keyword>
<evidence type="ECO:0000313" key="8">
    <source>
        <dbReference type="Proteomes" id="UP000324252"/>
    </source>
</evidence>
<dbReference type="CDD" id="cd03224">
    <property type="entry name" value="ABC_TM1139_LivF_branched"/>
    <property type="match status" value="1"/>
</dbReference>
<dbReference type="InterPro" id="IPR003593">
    <property type="entry name" value="AAA+_ATPase"/>
</dbReference>
<keyword evidence="3" id="KW-0547">Nucleotide-binding</keyword>
<dbReference type="PANTHER" id="PTHR43820">
    <property type="entry name" value="HIGH-AFFINITY BRANCHED-CHAIN AMINO ACID TRANSPORT ATP-BINDING PROTEIN LIVF"/>
    <property type="match status" value="1"/>
</dbReference>
<name>A0A1H0L7T1_9RHOB</name>
<dbReference type="GO" id="GO:0015807">
    <property type="term" value="P:L-amino acid transport"/>
    <property type="evidence" value="ECO:0007669"/>
    <property type="project" value="TreeGrafter"/>
</dbReference>
<dbReference type="InterPro" id="IPR003439">
    <property type="entry name" value="ABC_transporter-like_ATP-bd"/>
</dbReference>
<dbReference type="Gene3D" id="3.40.50.300">
    <property type="entry name" value="P-loop containing nucleotide triphosphate hydrolases"/>
    <property type="match status" value="1"/>
</dbReference>
<evidence type="ECO:0000259" key="6">
    <source>
        <dbReference type="PROSITE" id="PS50893"/>
    </source>
</evidence>
<evidence type="ECO:0000256" key="2">
    <source>
        <dbReference type="ARBA" id="ARBA00022448"/>
    </source>
</evidence>
<keyword evidence="5" id="KW-0029">Amino-acid transport</keyword>
<dbReference type="GO" id="GO:0015658">
    <property type="term" value="F:branched-chain amino acid transmembrane transporter activity"/>
    <property type="evidence" value="ECO:0007669"/>
    <property type="project" value="TreeGrafter"/>
</dbReference>
<comment type="similarity">
    <text evidence="1">Belongs to the ABC transporter superfamily.</text>
</comment>
<accession>A0A1H0L7T1</accession>
<evidence type="ECO:0000256" key="3">
    <source>
        <dbReference type="ARBA" id="ARBA00022741"/>
    </source>
</evidence>
<evidence type="ECO:0000313" key="7">
    <source>
        <dbReference type="EMBL" id="SHK70260.1"/>
    </source>
</evidence>
<evidence type="ECO:0000256" key="1">
    <source>
        <dbReference type="ARBA" id="ARBA00005417"/>
    </source>
</evidence>
<dbReference type="PROSITE" id="PS00211">
    <property type="entry name" value="ABC_TRANSPORTER_1"/>
    <property type="match status" value="1"/>
</dbReference>
<dbReference type="PANTHER" id="PTHR43820:SF4">
    <property type="entry name" value="HIGH-AFFINITY BRANCHED-CHAIN AMINO ACID TRANSPORT ATP-BINDING PROTEIN LIVF"/>
    <property type="match status" value="1"/>
</dbReference>
<dbReference type="GO" id="GO:0016887">
    <property type="term" value="F:ATP hydrolysis activity"/>
    <property type="evidence" value="ECO:0007669"/>
    <property type="project" value="InterPro"/>
</dbReference>
<dbReference type="InterPro" id="IPR052156">
    <property type="entry name" value="BCAA_Transport_ATP-bd_LivF"/>
</dbReference>
<dbReference type="SUPFAM" id="SSF52540">
    <property type="entry name" value="P-loop containing nucleoside triphosphate hydrolases"/>
    <property type="match status" value="1"/>
</dbReference>
<feature type="domain" description="ABC transporter" evidence="6">
    <location>
        <begin position="2"/>
        <end position="235"/>
    </location>
</feature>
<dbReference type="GO" id="GO:0005524">
    <property type="term" value="F:ATP binding"/>
    <property type="evidence" value="ECO:0007669"/>
    <property type="project" value="UniProtKB-KW"/>
</dbReference>
<organism evidence="7 8">
    <name type="scientific">Lutimaribacter pacificus</name>
    <dbReference type="NCBI Taxonomy" id="391948"/>
    <lineage>
        <taxon>Bacteria</taxon>
        <taxon>Pseudomonadati</taxon>
        <taxon>Pseudomonadota</taxon>
        <taxon>Alphaproteobacteria</taxon>
        <taxon>Rhodobacterales</taxon>
        <taxon>Roseobacteraceae</taxon>
        <taxon>Lutimaribacter</taxon>
    </lineage>
</organism>
<dbReference type="PROSITE" id="PS50893">
    <property type="entry name" value="ABC_TRANSPORTER_2"/>
    <property type="match status" value="1"/>
</dbReference>
<dbReference type="InterPro" id="IPR017871">
    <property type="entry name" value="ABC_transporter-like_CS"/>
</dbReference>
<evidence type="ECO:0000256" key="5">
    <source>
        <dbReference type="ARBA" id="ARBA00022970"/>
    </source>
</evidence>
<dbReference type="InterPro" id="IPR027417">
    <property type="entry name" value="P-loop_NTPase"/>
</dbReference>
<keyword evidence="8" id="KW-1185">Reference proteome</keyword>
<dbReference type="AlphaFoldDB" id="A0A1H0L7T1"/>
<sequence length="235" mass="24684">MLEVSNLSVSYGRHLALSDVALSVGQGEIVVVLGANGAGKSTFIKALAGLVTPAPGARILLGGQSLERLPAHQIVEAGLALVPEGRHLFSTLTVAENLSLGAFLPRTRAQASDSLERVFAVFPKLRQRLSQIAGTMSGGEQQMVAIGRAMMTDPQLLLLDEPSLGLSPLLTTELFRALPNIAATGTSVLMVEQNSHQSLSISDRGYLLEDGRITGEGAASDLLQSEAVQKAYLGM</sequence>
<keyword evidence="2" id="KW-0813">Transport</keyword>
<dbReference type="RefSeq" id="WP_149789130.1">
    <property type="nucleotide sequence ID" value="NZ_FNIO01000007.1"/>
</dbReference>
<dbReference type="Proteomes" id="UP000324252">
    <property type="component" value="Unassembled WGS sequence"/>
</dbReference>
<dbReference type="Pfam" id="PF00005">
    <property type="entry name" value="ABC_tran"/>
    <property type="match status" value="1"/>
</dbReference>
<dbReference type="OrthoDB" id="9806149at2"/>
<proteinExistence type="inferred from homology"/>
<reference evidence="7 8" key="1">
    <citation type="submission" date="2016-11" db="EMBL/GenBank/DDBJ databases">
        <authorList>
            <person name="Varghese N."/>
            <person name="Submissions S."/>
        </authorList>
    </citation>
    <scope>NUCLEOTIDE SEQUENCE [LARGE SCALE GENOMIC DNA]</scope>
    <source>
        <strain evidence="7 8">DSM 29620</strain>
    </source>
</reference>
<dbReference type="SMART" id="SM00382">
    <property type="entry name" value="AAA"/>
    <property type="match status" value="1"/>
</dbReference>
<protein>
    <submittedName>
        <fullName evidence="7">Amino acid/amide ABC transporter ATP-binding protein 2, HAAT family</fullName>
    </submittedName>
</protein>
<evidence type="ECO:0000256" key="4">
    <source>
        <dbReference type="ARBA" id="ARBA00022840"/>
    </source>
</evidence>
<gene>
    <name evidence="7" type="ORF">SAMN05444142_10827</name>
</gene>
<dbReference type="EMBL" id="FQZZ01000008">
    <property type="protein sequence ID" value="SHK70260.1"/>
    <property type="molecule type" value="Genomic_DNA"/>
</dbReference>